<keyword evidence="3" id="KW-1003">Cell membrane</keyword>
<evidence type="ECO:0000256" key="3">
    <source>
        <dbReference type="ARBA" id="ARBA00022475"/>
    </source>
</evidence>
<gene>
    <name evidence="10" type="ORF">AFUS01_LOCUS25479</name>
</gene>
<feature type="transmembrane region" description="Helical" evidence="8">
    <location>
        <begin position="235"/>
        <end position="262"/>
    </location>
</feature>
<evidence type="ECO:0000259" key="9">
    <source>
        <dbReference type="PROSITE" id="PS50850"/>
    </source>
</evidence>
<dbReference type="GO" id="GO:0005886">
    <property type="term" value="C:plasma membrane"/>
    <property type="evidence" value="ECO:0007669"/>
    <property type="project" value="UniProtKB-SubCell"/>
</dbReference>
<comment type="caution">
    <text evidence="10">The sequence shown here is derived from an EMBL/GenBank/DDBJ whole genome shotgun (WGS) entry which is preliminary data.</text>
</comment>
<evidence type="ECO:0000256" key="4">
    <source>
        <dbReference type="ARBA" id="ARBA00022597"/>
    </source>
</evidence>
<evidence type="ECO:0000313" key="10">
    <source>
        <dbReference type="EMBL" id="CAG7786933.1"/>
    </source>
</evidence>
<dbReference type="PROSITE" id="PS00217">
    <property type="entry name" value="SUGAR_TRANSPORT_2"/>
    <property type="match status" value="1"/>
</dbReference>
<dbReference type="Pfam" id="PF00083">
    <property type="entry name" value="Sugar_tr"/>
    <property type="match status" value="1"/>
</dbReference>
<evidence type="ECO:0000256" key="7">
    <source>
        <dbReference type="ARBA" id="ARBA00023136"/>
    </source>
</evidence>
<dbReference type="PROSITE" id="PS00216">
    <property type="entry name" value="SUGAR_TRANSPORT_1"/>
    <property type="match status" value="1"/>
</dbReference>
<comment type="subcellular location">
    <subcellularLocation>
        <location evidence="1">Cell membrane</location>
        <topology evidence="1">Multi-pass membrane protein</topology>
    </subcellularLocation>
</comment>
<dbReference type="InterPro" id="IPR020846">
    <property type="entry name" value="MFS_dom"/>
</dbReference>
<keyword evidence="6 8" id="KW-1133">Transmembrane helix</keyword>
<dbReference type="PROSITE" id="PS50850">
    <property type="entry name" value="MFS"/>
    <property type="match status" value="1"/>
</dbReference>
<evidence type="ECO:0000256" key="6">
    <source>
        <dbReference type="ARBA" id="ARBA00022989"/>
    </source>
</evidence>
<reference evidence="10" key="1">
    <citation type="submission" date="2021-06" db="EMBL/GenBank/DDBJ databases">
        <authorList>
            <person name="Hodson N. C."/>
            <person name="Mongue J. A."/>
            <person name="Jaron S. K."/>
        </authorList>
    </citation>
    <scope>NUCLEOTIDE SEQUENCE</scope>
</reference>
<feature type="transmembrane region" description="Helical" evidence="8">
    <location>
        <begin position="152"/>
        <end position="169"/>
    </location>
</feature>
<feature type="domain" description="Major facilitator superfamily (MFS) profile" evidence="9">
    <location>
        <begin position="1"/>
        <end position="288"/>
    </location>
</feature>
<dbReference type="InterPro" id="IPR005828">
    <property type="entry name" value="MFS_sugar_transport-like"/>
</dbReference>
<keyword evidence="2" id="KW-0813">Transport</keyword>
<name>A0A8J2L3C6_9HEXA</name>
<evidence type="ECO:0000256" key="1">
    <source>
        <dbReference type="ARBA" id="ARBA00004651"/>
    </source>
</evidence>
<dbReference type="GO" id="GO:0022857">
    <property type="term" value="F:transmembrane transporter activity"/>
    <property type="evidence" value="ECO:0007669"/>
    <property type="project" value="InterPro"/>
</dbReference>
<feature type="transmembrane region" description="Helical" evidence="8">
    <location>
        <begin position="91"/>
        <end position="112"/>
    </location>
</feature>
<dbReference type="EMBL" id="CAJVCH010329458">
    <property type="protein sequence ID" value="CAG7786933.1"/>
    <property type="molecule type" value="Genomic_DNA"/>
</dbReference>
<dbReference type="InterPro" id="IPR050549">
    <property type="entry name" value="MFS_Trehalose_Transporter"/>
</dbReference>
<keyword evidence="4" id="KW-0762">Sugar transport</keyword>
<feature type="non-terminal residue" evidence="10">
    <location>
        <position position="1"/>
    </location>
</feature>
<dbReference type="FunFam" id="1.20.1250.20:FF:000218">
    <property type="entry name" value="facilitated trehalose transporter Tret1"/>
    <property type="match status" value="1"/>
</dbReference>
<evidence type="ECO:0000313" key="11">
    <source>
        <dbReference type="Proteomes" id="UP000708208"/>
    </source>
</evidence>
<evidence type="ECO:0000256" key="5">
    <source>
        <dbReference type="ARBA" id="ARBA00022692"/>
    </source>
</evidence>
<feature type="transmembrane region" description="Helical" evidence="8">
    <location>
        <begin position="124"/>
        <end position="146"/>
    </location>
</feature>
<keyword evidence="5 8" id="KW-0812">Transmembrane</keyword>
<keyword evidence="11" id="KW-1185">Reference proteome</keyword>
<accession>A0A8J2L3C6</accession>
<dbReference type="InterPro" id="IPR005829">
    <property type="entry name" value="Sugar_transporter_CS"/>
</dbReference>
<protein>
    <recommendedName>
        <fullName evidence="9">Major facilitator superfamily (MFS) profile domain-containing protein</fullName>
    </recommendedName>
</protein>
<dbReference type="AlphaFoldDB" id="A0A8J2L3C6"/>
<dbReference type="OrthoDB" id="6612291at2759"/>
<evidence type="ECO:0000256" key="8">
    <source>
        <dbReference type="SAM" id="Phobius"/>
    </source>
</evidence>
<dbReference type="PANTHER" id="PTHR48021">
    <property type="match status" value="1"/>
</dbReference>
<dbReference type="PANTHER" id="PTHR48021:SF1">
    <property type="entry name" value="GH07001P-RELATED"/>
    <property type="match status" value="1"/>
</dbReference>
<feature type="transmembrane region" description="Helical" evidence="8">
    <location>
        <begin position="66"/>
        <end position="85"/>
    </location>
</feature>
<organism evidence="10 11">
    <name type="scientific">Allacma fusca</name>
    <dbReference type="NCBI Taxonomy" id="39272"/>
    <lineage>
        <taxon>Eukaryota</taxon>
        <taxon>Metazoa</taxon>
        <taxon>Ecdysozoa</taxon>
        <taxon>Arthropoda</taxon>
        <taxon>Hexapoda</taxon>
        <taxon>Collembola</taxon>
        <taxon>Symphypleona</taxon>
        <taxon>Sminthuridae</taxon>
        <taxon>Allacma</taxon>
    </lineage>
</organism>
<dbReference type="Proteomes" id="UP000708208">
    <property type="component" value="Unassembled WGS sequence"/>
</dbReference>
<proteinExistence type="predicted"/>
<sequence length="288" mass="31700">ANMGAFAFGTVISWSAVGFPRLEEDTEFGDYSQEDLSWMSSSATLGACISCIPSGIFVDRFGRKKAMLFLTIPFLTGWILMYFAQNVWMMIAGRLLTGFGGGGYSLAAPVYVAETSESKYRGMFISGFDVLTGIGMLYILICGSYLNWKNQVLVCAFVPLVTFVLALLVPESPRYLLSKGFQTEGIKSLCWLRGTKDSQQIKAELFELMQNVEENRAEPLDVRIRELKNPAVLRAAILGLFLFVFQVMTGITAVLFYTVYIFKSAGADVDEYTSAIIIGAVGVVSLNV</sequence>
<keyword evidence="7 8" id="KW-0472">Membrane</keyword>
<evidence type="ECO:0000256" key="2">
    <source>
        <dbReference type="ARBA" id="ARBA00022448"/>
    </source>
</evidence>